<dbReference type="AlphaFoldDB" id="A0A4S4BI14"/>
<feature type="DNA-binding region" description="H-T-H motif" evidence="4">
    <location>
        <begin position="49"/>
        <end position="68"/>
    </location>
</feature>
<dbReference type="EMBL" id="SSOB01000061">
    <property type="protein sequence ID" value="THF73191.1"/>
    <property type="molecule type" value="Genomic_DNA"/>
</dbReference>
<sequence>MRTAPMEPFFLKEREKRRMNREDKKNLTRKRIMDSAVELFEERGYLSTSVQMITDRAEVAKGTFFNYFASKEDMILALQSDMLISVIGDKLEGEGPILDRLYEGMIAYVKQYPMFKSTTRAVLQGMFGSAKIGDVQRKRSEKFIEFLTPLLERAQQNGEIAPERPAKQIAGVAVEAYYGVLMLWSLDLDEVPLLDRMQAIFSLFVDGARSGRAPGEAAATTPIPD</sequence>
<dbReference type="GO" id="GO:0000976">
    <property type="term" value="F:transcription cis-regulatory region binding"/>
    <property type="evidence" value="ECO:0007669"/>
    <property type="project" value="TreeGrafter"/>
</dbReference>
<dbReference type="Gene3D" id="1.10.357.10">
    <property type="entry name" value="Tetracycline Repressor, domain 2"/>
    <property type="match status" value="1"/>
</dbReference>
<evidence type="ECO:0000313" key="7">
    <source>
        <dbReference type="Proteomes" id="UP000310636"/>
    </source>
</evidence>
<evidence type="ECO:0000259" key="5">
    <source>
        <dbReference type="PROSITE" id="PS50977"/>
    </source>
</evidence>
<evidence type="ECO:0000256" key="2">
    <source>
        <dbReference type="ARBA" id="ARBA00023125"/>
    </source>
</evidence>
<evidence type="ECO:0000256" key="3">
    <source>
        <dbReference type="ARBA" id="ARBA00023163"/>
    </source>
</evidence>
<dbReference type="OrthoDB" id="268339at2"/>
<gene>
    <name evidence="6" type="ORF">E6C55_30400</name>
</gene>
<protein>
    <submittedName>
        <fullName evidence="6">TetR/AcrR family transcriptional regulator</fullName>
    </submittedName>
</protein>
<proteinExistence type="predicted"/>
<dbReference type="InterPro" id="IPR009057">
    <property type="entry name" value="Homeodomain-like_sf"/>
</dbReference>
<organism evidence="6 7">
    <name type="scientific">Cohnella fermenti</name>
    <dbReference type="NCBI Taxonomy" id="2565925"/>
    <lineage>
        <taxon>Bacteria</taxon>
        <taxon>Bacillati</taxon>
        <taxon>Bacillota</taxon>
        <taxon>Bacilli</taxon>
        <taxon>Bacillales</taxon>
        <taxon>Paenibacillaceae</taxon>
        <taxon>Cohnella</taxon>
    </lineage>
</organism>
<keyword evidence="1" id="KW-0805">Transcription regulation</keyword>
<dbReference type="SUPFAM" id="SSF46689">
    <property type="entry name" value="Homeodomain-like"/>
    <property type="match status" value="1"/>
</dbReference>
<dbReference type="PROSITE" id="PS01081">
    <property type="entry name" value="HTH_TETR_1"/>
    <property type="match status" value="1"/>
</dbReference>
<dbReference type="PANTHER" id="PTHR30055:SF234">
    <property type="entry name" value="HTH-TYPE TRANSCRIPTIONAL REGULATOR BETI"/>
    <property type="match status" value="1"/>
</dbReference>
<evidence type="ECO:0000313" key="6">
    <source>
        <dbReference type="EMBL" id="THF73191.1"/>
    </source>
</evidence>
<dbReference type="Proteomes" id="UP000310636">
    <property type="component" value="Unassembled WGS sequence"/>
</dbReference>
<feature type="domain" description="HTH tetR-type" evidence="5">
    <location>
        <begin position="26"/>
        <end position="86"/>
    </location>
</feature>
<dbReference type="InterPro" id="IPR036271">
    <property type="entry name" value="Tet_transcr_reg_TetR-rel_C_sf"/>
</dbReference>
<comment type="caution">
    <text evidence="6">The sequence shown here is derived from an EMBL/GenBank/DDBJ whole genome shotgun (WGS) entry which is preliminary data.</text>
</comment>
<evidence type="ECO:0000256" key="1">
    <source>
        <dbReference type="ARBA" id="ARBA00023015"/>
    </source>
</evidence>
<dbReference type="PROSITE" id="PS50977">
    <property type="entry name" value="HTH_TETR_2"/>
    <property type="match status" value="1"/>
</dbReference>
<name>A0A4S4BI14_9BACL</name>
<dbReference type="SUPFAM" id="SSF48498">
    <property type="entry name" value="Tetracyclin repressor-like, C-terminal domain"/>
    <property type="match status" value="1"/>
</dbReference>
<dbReference type="InterPro" id="IPR023772">
    <property type="entry name" value="DNA-bd_HTH_TetR-type_CS"/>
</dbReference>
<accession>A0A4S4BI14</accession>
<dbReference type="InterPro" id="IPR001647">
    <property type="entry name" value="HTH_TetR"/>
</dbReference>
<evidence type="ECO:0000256" key="4">
    <source>
        <dbReference type="PROSITE-ProRule" id="PRU00335"/>
    </source>
</evidence>
<keyword evidence="3" id="KW-0804">Transcription</keyword>
<dbReference type="GO" id="GO:0003700">
    <property type="term" value="F:DNA-binding transcription factor activity"/>
    <property type="evidence" value="ECO:0007669"/>
    <property type="project" value="TreeGrafter"/>
</dbReference>
<dbReference type="Pfam" id="PF00440">
    <property type="entry name" value="TetR_N"/>
    <property type="match status" value="1"/>
</dbReference>
<reference evidence="6 7" key="1">
    <citation type="submission" date="2019-04" db="EMBL/GenBank/DDBJ databases">
        <title>Cohnella sp. nov. isolated from preserved vegetables.</title>
        <authorList>
            <person name="Lin S.-Y."/>
            <person name="Hung M.-H."/>
            <person name="Young C.-C."/>
        </authorList>
    </citation>
    <scope>NUCLEOTIDE SEQUENCE [LARGE SCALE GENOMIC DNA]</scope>
    <source>
        <strain evidence="6 7">CC-MHH1044</strain>
    </source>
</reference>
<dbReference type="PANTHER" id="PTHR30055">
    <property type="entry name" value="HTH-TYPE TRANSCRIPTIONAL REGULATOR RUTR"/>
    <property type="match status" value="1"/>
</dbReference>
<dbReference type="InterPro" id="IPR050109">
    <property type="entry name" value="HTH-type_TetR-like_transc_reg"/>
</dbReference>
<keyword evidence="7" id="KW-1185">Reference proteome</keyword>
<dbReference type="PRINTS" id="PR00455">
    <property type="entry name" value="HTHTETR"/>
</dbReference>
<keyword evidence="2 4" id="KW-0238">DNA-binding</keyword>